<dbReference type="GO" id="GO:0042953">
    <property type="term" value="P:lipoprotein transport"/>
    <property type="evidence" value="ECO:0007669"/>
    <property type="project" value="InterPro"/>
</dbReference>
<evidence type="ECO:0000256" key="3">
    <source>
        <dbReference type="ARBA" id="ARBA00011245"/>
    </source>
</evidence>
<comment type="similarity">
    <text evidence="2">Belongs to the LolA family.</text>
</comment>
<comment type="subunit">
    <text evidence="3">Monomer.</text>
</comment>
<reference evidence="9" key="1">
    <citation type="submission" date="2018-05" db="EMBL/GenBank/DDBJ databases">
        <authorList>
            <person name="Lanie J.A."/>
            <person name="Ng W.-L."/>
            <person name="Kazmierczak K.M."/>
            <person name="Andrzejewski T.M."/>
            <person name="Davidsen T.M."/>
            <person name="Wayne K.J."/>
            <person name="Tettelin H."/>
            <person name="Glass J.I."/>
            <person name="Rusch D."/>
            <person name="Podicherti R."/>
            <person name="Tsui H.-C.T."/>
            <person name="Winkler M.E."/>
        </authorList>
    </citation>
    <scope>NUCLEOTIDE SEQUENCE</scope>
</reference>
<dbReference type="SUPFAM" id="SSF89392">
    <property type="entry name" value="Prokaryotic lipoproteins and lipoprotein localization factors"/>
    <property type="match status" value="1"/>
</dbReference>
<evidence type="ECO:0000256" key="6">
    <source>
        <dbReference type="ARBA" id="ARBA00022764"/>
    </source>
</evidence>
<dbReference type="NCBIfam" id="TIGR00547">
    <property type="entry name" value="lolA"/>
    <property type="match status" value="1"/>
</dbReference>
<dbReference type="InterPro" id="IPR029046">
    <property type="entry name" value="LolA/LolB/LppX"/>
</dbReference>
<evidence type="ECO:0000256" key="2">
    <source>
        <dbReference type="ARBA" id="ARBA00007615"/>
    </source>
</evidence>
<dbReference type="EMBL" id="UINC01013676">
    <property type="protein sequence ID" value="SVA58929.1"/>
    <property type="molecule type" value="Genomic_DNA"/>
</dbReference>
<name>A0A381X2B0_9ZZZZ</name>
<keyword evidence="7" id="KW-0653">Protein transport</keyword>
<organism evidence="9">
    <name type="scientific">marine metagenome</name>
    <dbReference type="NCBI Taxonomy" id="408172"/>
    <lineage>
        <taxon>unclassified sequences</taxon>
        <taxon>metagenomes</taxon>
        <taxon>ecological metagenomes</taxon>
    </lineage>
</organism>
<evidence type="ECO:0000256" key="8">
    <source>
        <dbReference type="ARBA" id="ARBA00023186"/>
    </source>
</evidence>
<comment type="subcellular location">
    <subcellularLocation>
        <location evidence="1">Periplasm</location>
    </subcellularLocation>
</comment>
<dbReference type="PANTHER" id="PTHR35869:SF1">
    <property type="entry name" value="OUTER-MEMBRANE LIPOPROTEIN CARRIER PROTEIN"/>
    <property type="match status" value="1"/>
</dbReference>
<accession>A0A381X2B0</accession>
<gene>
    <name evidence="9" type="ORF">METZ01_LOCUS111783</name>
</gene>
<keyword evidence="5" id="KW-0813">Transport</keyword>
<keyword evidence="8" id="KW-0143">Chaperone</keyword>
<evidence type="ECO:0000256" key="4">
    <source>
        <dbReference type="ARBA" id="ARBA00014035"/>
    </source>
</evidence>
<dbReference type="GO" id="GO:0042597">
    <property type="term" value="C:periplasmic space"/>
    <property type="evidence" value="ECO:0007669"/>
    <property type="project" value="UniProtKB-SubCell"/>
</dbReference>
<dbReference type="PANTHER" id="PTHR35869">
    <property type="entry name" value="OUTER-MEMBRANE LIPOPROTEIN CARRIER PROTEIN"/>
    <property type="match status" value="1"/>
</dbReference>
<evidence type="ECO:0000256" key="5">
    <source>
        <dbReference type="ARBA" id="ARBA00022448"/>
    </source>
</evidence>
<protein>
    <recommendedName>
        <fullName evidence="4">Outer-membrane lipoprotein carrier protein</fullName>
    </recommendedName>
</protein>
<dbReference type="AlphaFoldDB" id="A0A381X2B0"/>
<dbReference type="CDD" id="cd16325">
    <property type="entry name" value="LolA"/>
    <property type="match status" value="1"/>
</dbReference>
<dbReference type="Pfam" id="PF03548">
    <property type="entry name" value="LolA"/>
    <property type="match status" value="1"/>
</dbReference>
<keyword evidence="6" id="KW-0574">Periplasm</keyword>
<evidence type="ECO:0000256" key="1">
    <source>
        <dbReference type="ARBA" id="ARBA00004418"/>
    </source>
</evidence>
<evidence type="ECO:0000313" key="9">
    <source>
        <dbReference type="EMBL" id="SVA58929.1"/>
    </source>
</evidence>
<proteinExistence type="inferred from homology"/>
<evidence type="ECO:0000256" key="7">
    <source>
        <dbReference type="ARBA" id="ARBA00022927"/>
    </source>
</evidence>
<dbReference type="InterPro" id="IPR004564">
    <property type="entry name" value="OM_lipoprot_carrier_LolA-like"/>
</dbReference>
<dbReference type="InterPro" id="IPR018323">
    <property type="entry name" value="OM_lipoprot_carrier_LolA_Pbac"/>
</dbReference>
<dbReference type="Gene3D" id="2.50.20.10">
    <property type="entry name" value="Lipoprotein localisation LolA/LolB/LppX"/>
    <property type="match status" value="1"/>
</dbReference>
<sequence length="208" mass="24552">MKIFKFFLLFLHLLVLPNISFGNDFNVVDFFNKIDTMHAEFTQKNKDVSSSSIIQGSGQIFLEKPNKLFWEMQEPYKKTMVIDGSTMIFYDEDLNQALISDYIEDNNSSWVNLFLKGKHSNDAMLIKEQTLIDDQYYVSFMIDDFRDQYKSVIFVFQNERLNKVKLEDLHSQIIEIEFTMLEINATITETLFNYTVPQSADVIDQRRE</sequence>